<name>A0A0A8YS08_ARUDO</name>
<organism evidence="1">
    <name type="scientific">Arundo donax</name>
    <name type="common">Giant reed</name>
    <name type="synonym">Donax arundinaceus</name>
    <dbReference type="NCBI Taxonomy" id="35708"/>
    <lineage>
        <taxon>Eukaryota</taxon>
        <taxon>Viridiplantae</taxon>
        <taxon>Streptophyta</taxon>
        <taxon>Embryophyta</taxon>
        <taxon>Tracheophyta</taxon>
        <taxon>Spermatophyta</taxon>
        <taxon>Magnoliopsida</taxon>
        <taxon>Liliopsida</taxon>
        <taxon>Poales</taxon>
        <taxon>Poaceae</taxon>
        <taxon>PACMAD clade</taxon>
        <taxon>Arundinoideae</taxon>
        <taxon>Arundineae</taxon>
        <taxon>Arundo</taxon>
    </lineage>
</organism>
<proteinExistence type="predicted"/>
<accession>A0A0A8YS08</accession>
<reference evidence="1" key="1">
    <citation type="submission" date="2014-09" db="EMBL/GenBank/DDBJ databases">
        <authorList>
            <person name="Magalhaes I.L.F."/>
            <person name="Oliveira U."/>
            <person name="Santos F.R."/>
            <person name="Vidigal T.H.D.A."/>
            <person name="Brescovit A.D."/>
            <person name="Santos A.J."/>
        </authorList>
    </citation>
    <scope>NUCLEOTIDE SEQUENCE</scope>
    <source>
        <tissue evidence="1">Shoot tissue taken approximately 20 cm above the soil surface</tissue>
    </source>
</reference>
<sequence>MFVAECIVLVQPEFDTSISGASEKWHVHLSGKKKSKFLS</sequence>
<dbReference type="AlphaFoldDB" id="A0A0A8YS08"/>
<reference evidence="1" key="2">
    <citation type="journal article" date="2015" name="Data Brief">
        <title>Shoot transcriptome of the giant reed, Arundo donax.</title>
        <authorList>
            <person name="Barrero R.A."/>
            <person name="Guerrero F.D."/>
            <person name="Moolhuijzen P."/>
            <person name="Goolsby J.A."/>
            <person name="Tidwell J."/>
            <person name="Bellgard S.E."/>
            <person name="Bellgard M.I."/>
        </authorList>
    </citation>
    <scope>NUCLEOTIDE SEQUENCE</scope>
    <source>
        <tissue evidence="1">Shoot tissue taken approximately 20 cm above the soil surface</tissue>
    </source>
</reference>
<protein>
    <submittedName>
        <fullName evidence="1">Uncharacterized protein</fullName>
    </submittedName>
</protein>
<evidence type="ECO:0000313" key="1">
    <source>
        <dbReference type="EMBL" id="JAD25132.1"/>
    </source>
</evidence>
<dbReference type="EMBL" id="GBRH01272763">
    <property type="protein sequence ID" value="JAD25132.1"/>
    <property type="molecule type" value="Transcribed_RNA"/>
</dbReference>